<dbReference type="InParanoid" id="A0A0D0A1D7"/>
<dbReference type="Proteomes" id="UP000054485">
    <property type="component" value="Unassembled WGS sequence"/>
</dbReference>
<gene>
    <name evidence="1" type="ORF">CY34DRAFT_685795</name>
</gene>
<evidence type="ECO:0000313" key="1">
    <source>
        <dbReference type="EMBL" id="KIK43765.1"/>
    </source>
</evidence>
<reference evidence="1 2" key="1">
    <citation type="submission" date="2014-04" db="EMBL/GenBank/DDBJ databases">
        <authorList>
            <consortium name="DOE Joint Genome Institute"/>
            <person name="Kuo A."/>
            <person name="Ruytinx J."/>
            <person name="Rineau F."/>
            <person name="Colpaert J."/>
            <person name="Kohler A."/>
            <person name="Nagy L.G."/>
            <person name="Floudas D."/>
            <person name="Copeland A."/>
            <person name="Barry K.W."/>
            <person name="Cichocki N."/>
            <person name="Veneault-Fourrey C."/>
            <person name="LaButti K."/>
            <person name="Lindquist E.A."/>
            <person name="Lipzen A."/>
            <person name="Lundell T."/>
            <person name="Morin E."/>
            <person name="Murat C."/>
            <person name="Sun H."/>
            <person name="Tunlid A."/>
            <person name="Henrissat B."/>
            <person name="Grigoriev I.V."/>
            <person name="Hibbett D.S."/>
            <person name="Martin F."/>
            <person name="Nordberg H.P."/>
            <person name="Cantor M.N."/>
            <person name="Hua S.X."/>
        </authorList>
    </citation>
    <scope>NUCLEOTIDE SEQUENCE [LARGE SCALE GENOMIC DNA]</scope>
    <source>
        <strain evidence="1 2">UH-Slu-Lm8-n1</strain>
    </source>
</reference>
<sequence length="170" mass="19985">MPFITYLFSLIERSISAWHILHKYTFTYHRSWIAMHTLRYCIPLCVSFWQHFYRIPDDHVTGDSTPFTSLRVALLRSVGLTGKSGNNLKFIARILSYFLLLHHKSVSYWIPPTRFDARKDMEPSITSFCSIALLWTQFTLILQAFYIRIPLARSQNPLVVSKNCEYTVME</sequence>
<organism evidence="1 2">
    <name type="scientific">Suillus luteus UH-Slu-Lm8-n1</name>
    <dbReference type="NCBI Taxonomy" id="930992"/>
    <lineage>
        <taxon>Eukaryota</taxon>
        <taxon>Fungi</taxon>
        <taxon>Dikarya</taxon>
        <taxon>Basidiomycota</taxon>
        <taxon>Agaricomycotina</taxon>
        <taxon>Agaricomycetes</taxon>
        <taxon>Agaricomycetidae</taxon>
        <taxon>Boletales</taxon>
        <taxon>Suillineae</taxon>
        <taxon>Suillaceae</taxon>
        <taxon>Suillus</taxon>
    </lineage>
</organism>
<dbReference type="HOGENOM" id="CLU_1571685_0_0_1"/>
<proteinExistence type="predicted"/>
<evidence type="ECO:0000313" key="2">
    <source>
        <dbReference type="Proteomes" id="UP000054485"/>
    </source>
</evidence>
<reference evidence="2" key="2">
    <citation type="submission" date="2015-01" db="EMBL/GenBank/DDBJ databases">
        <title>Evolutionary Origins and Diversification of the Mycorrhizal Mutualists.</title>
        <authorList>
            <consortium name="DOE Joint Genome Institute"/>
            <consortium name="Mycorrhizal Genomics Consortium"/>
            <person name="Kohler A."/>
            <person name="Kuo A."/>
            <person name="Nagy L.G."/>
            <person name="Floudas D."/>
            <person name="Copeland A."/>
            <person name="Barry K.W."/>
            <person name="Cichocki N."/>
            <person name="Veneault-Fourrey C."/>
            <person name="LaButti K."/>
            <person name="Lindquist E.A."/>
            <person name="Lipzen A."/>
            <person name="Lundell T."/>
            <person name="Morin E."/>
            <person name="Murat C."/>
            <person name="Riley R."/>
            <person name="Ohm R."/>
            <person name="Sun H."/>
            <person name="Tunlid A."/>
            <person name="Henrissat B."/>
            <person name="Grigoriev I.V."/>
            <person name="Hibbett D.S."/>
            <person name="Martin F."/>
        </authorList>
    </citation>
    <scope>NUCLEOTIDE SEQUENCE [LARGE SCALE GENOMIC DNA]</scope>
    <source>
        <strain evidence="2">UH-Slu-Lm8-n1</strain>
    </source>
</reference>
<dbReference type="EMBL" id="KN835205">
    <property type="protein sequence ID" value="KIK43765.1"/>
    <property type="molecule type" value="Genomic_DNA"/>
</dbReference>
<protein>
    <submittedName>
        <fullName evidence="1">Unplaced genomic scaffold CY34scaffold_74, whole genome shotgun sequence</fullName>
    </submittedName>
</protein>
<keyword evidence="2" id="KW-1185">Reference proteome</keyword>
<dbReference type="AlphaFoldDB" id="A0A0D0A1D7"/>
<dbReference type="OrthoDB" id="10466650at2759"/>
<accession>A0A0D0A1D7</accession>
<name>A0A0D0A1D7_9AGAM</name>